<dbReference type="Proteomes" id="UP000076842">
    <property type="component" value="Unassembled WGS sequence"/>
</dbReference>
<accession>A0A165F505</accession>
<proteinExistence type="predicted"/>
<dbReference type="AlphaFoldDB" id="A0A165F505"/>
<evidence type="ECO:0000256" key="1">
    <source>
        <dbReference type="SAM" id="MobiDB-lite"/>
    </source>
</evidence>
<feature type="region of interest" description="Disordered" evidence="1">
    <location>
        <begin position="184"/>
        <end position="209"/>
    </location>
</feature>
<keyword evidence="3" id="KW-1185">Reference proteome</keyword>
<feature type="compositionally biased region" description="Low complexity" evidence="1">
    <location>
        <begin position="1"/>
        <end position="16"/>
    </location>
</feature>
<protein>
    <submittedName>
        <fullName evidence="2">Uncharacterized protein</fullName>
    </submittedName>
</protein>
<feature type="compositionally biased region" description="Basic and acidic residues" evidence="1">
    <location>
        <begin position="184"/>
        <end position="196"/>
    </location>
</feature>
<dbReference type="OrthoDB" id="10535338at2759"/>
<feature type="region of interest" description="Disordered" evidence="1">
    <location>
        <begin position="221"/>
        <end position="246"/>
    </location>
</feature>
<dbReference type="InParanoid" id="A0A165F505"/>
<gene>
    <name evidence="2" type="ORF">CALCODRAFT_497635</name>
</gene>
<reference evidence="2 3" key="1">
    <citation type="journal article" date="2016" name="Mol. Biol. Evol.">
        <title>Comparative Genomics of Early-Diverging Mushroom-Forming Fungi Provides Insights into the Origins of Lignocellulose Decay Capabilities.</title>
        <authorList>
            <person name="Nagy L.G."/>
            <person name="Riley R."/>
            <person name="Tritt A."/>
            <person name="Adam C."/>
            <person name="Daum C."/>
            <person name="Floudas D."/>
            <person name="Sun H."/>
            <person name="Yadav J.S."/>
            <person name="Pangilinan J."/>
            <person name="Larsson K.H."/>
            <person name="Matsuura K."/>
            <person name="Barry K."/>
            <person name="Labutti K."/>
            <person name="Kuo R."/>
            <person name="Ohm R.A."/>
            <person name="Bhattacharya S.S."/>
            <person name="Shirouzu T."/>
            <person name="Yoshinaga Y."/>
            <person name="Martin F.M."/>
            <person name="Grigoriev I.V."/>
            <person name="Hibbett D.S."/>
        </authorList>
    </citation>
    <scope>NUCLEOTIDE SEQUENCE [LARGE SCALE GENOMIC DNA]</scope>
    <source>
        <strain evidence="2 3">HHB12733</strain>
    </source>
</reference>
<evidence type="ECO:0000313" key="3">
    <source>
        <dbReference type="Proteomes" id="UP000076842"/>
    </source>
</evidence>
<feature type="region of interest" description="Disordered" evidence="1">
    <location>
        <begin position="1"/>
        <end position="30"/>
    </location>
</feature>
<organism evidence="2 3">
    <name type="scientific">Calocera cornea HHB12733</name>
    <dbReference type="NCBI Taxonomy" id="1353952"/>
    <lineage>
        <taxon>Eukaryota</taxon>
        <taxon>Fungi</taxon>
        <taxon>Dikarya</taxon>
        <taxon>Basidiomycota</taxon>
        <taxon>Agaricomycotina</taxon>
        <taxon>Dacrymycetes</taxon>
        <taxon>Dacrymycetales</taxon>
        <taxon>Dacrymycetaceae</taxon>
        <taxon>Calocera</taxon>
    </lineage>
</organism>
<evidence type="ECO:0000313" key="2">
    <source>
        <dbReference type="EMBL" id="KZT56198.1"/>
    </source>
</evidence>
<name>A0A165F505_9BASI</name>
<sequence length="265" mass="28421">MLAAAGPAIALASPEAMPDSGTAPDETRPQPYIHLTAALASTSTISTSPSPPSLSIPSLAAVRSRSAQSISLNTPDDEVSNPMPISFGQEKLWEAYRGRFIELIEEDWEFRDEDAERDESFEIVSLPRASTSTQGTASTTESHAFKALPFIRRHGTKGSGISPSFSTSRLLASLGQKSRAIWTQREKHADSRRAPRSDTPSGAAAFDEFGVGATPLSTIGEIPSAEAPQSPLKGFGTRLGAKAGIPQDSTESFVVRRLSLRRRQR</sequence>
<dbReference type="EMBL" id="KV423981">
    <property type="protein sequence ID" value="KZT56198.1"/>
    <property type="molecule type" value="Genomic_DNA"/>
</dbReference>